<dbReference type="AlphaFoldDB" id="A0ABD1Z8L2"/>
<proteinExistence type="predicted"/>
<gene>
    <name evidence="1" type="ORF">R1flu_011407</name>
</gene>
<comment type="caution">
    <text evidence="1">The sequence shown here is derived from an EMBL/GenBank/DDBJ whole genome shotgun (WGS) entry which is preliminary data.</text>
</comment>
<name>A0ABD1Z8L2_9MARC</name>
<evidence type="ECO:0000313" key="2">
    <source>
        <dbReference type="Proteomes" id="UP001605036"/>
    </source>
</evidence>
<evidence type="ECO:0000313" key="1">
    <source>
        <dbReference type="EMBL" id="KAL2643820.1"/>
    </source>
</evidence>
<dbReference type="Proteomes" id="UP001605036">
    <property type="component" value="Unassembled WGS sequence"/>
</dbReference>
<accession>A0ABD1Z8L2</accession>
<organism evidence="1 2">
    <name type="scientific">Riccia fluitans</name>
    <dbReference type="NCBI Taxonomy" id="41844"/>
    <lineage>
        <taxon>Eukaryota</taxon>
        <taxon>Viridiplantae</taxon>
        <taxon>Streptophyta</taxon>
        <taxon>Embryophyta</taxon>
        <taxon>Marchantiophyta</taxon>
        <taxon>Marchantiopsida</taxon>
        <taxon>Marchantiidae</taxon>
        <taxon>Marchantiales</taxon>
        <taxon>Ricciaceae</taxon>
        <taxon>Riccia</taxon>
    </lineage>
</organism>
<keyword evidence="2" id="KW-1185">Reference proteome</keyword>
<evidence type="ECO:0008006" key="3">
    <source>
        <dbReference type="Google" id="ProtNLM"/>
    </source>
</evidence>
<reference evidence="1 2" key="1">
    <citation type="submission" date="2024-09" db="EMBL/GenBank/DDBJ databases">
        <title>Chromosome-scale assembly of Riccia fluitans.</title>
        <authorList>
            <person name="Paukszto L."/>
            <person name="Sawicki J."/>
            <person name="Karawczyk K."/>
            <person name="Piernik-Szablinska J."/>
            <person name="Szczecinska M."/>
            <person name="Mazdziarz M."/>
        </authorList>
    </citation>
    <scope>NUCLEOTIDE SEQUENCE [LARGE SCALE GENOMIC DNA]</scope>
    <source>
        <strain evidence="1">Rf_01</strain>
        <tissue evidence="1">Aerial parts of the thallus</tissue>
    </source>
</reference>
<sequence>MVGMVQEVVANTNQTLGIAVGNKVYHELESSLIQVHTAWTRLVFAVSSTGQDQIRWWVKERSLIWYDYYLQKAYDDLRWIFTLRMTCGVFKFIVTKLAPTISKVEIRFGNAVPADVRIVATLYRLATGSNYFNVAERFGVGFSTIQEFMPEVVMTIIRELGPLFLKWPRGETMDKVSQKFERICGLPNIHGAMDGSFIRVRAPQHLADNYFNRKWYTSLAQQGIADTGAPYLDISCGFLGSVHDC</sequence>
<dbReference type="EMBL" id="JBHFFA010000002">
    <property type="protein sequence ID" value="KAL2643820.1"/>
    <property type="molecule type" value="Genomic_DNA"/>
</dbReference>
<protein>
    <recommendedName>
        <fullName evidence="3">DDE Tnp4 domain-containing protein</fullName>
    </recommendedName>
</protein>